<dbReference type="KEGG" id="rri:A1G_05175"/>
<proteinExistence type="predicted"/>
<dbReference type="Proteomes" id="UP000006832">
    <property type="component" value="Chromosome"/>
</dbReference>
<evidence type="ECO:0000313" key="2">
    <source>
        <dbReference type="Proteomes" id="UP000006832"/>
    </source>
</evidence>
<protein>
    <submittedName>
        <fullName evidence="1">Uncharacterized protein</fullName>
    </submittedName>
</protein>
<dbReference type="HOGENOM" id="CLU_3391095_0_0_5"/>
<dbReference type="AlphaFoldDB" id="A0A0H3AXP9"/>
<reference evidence="2" key="1">
    <citation type="submission" date="2007-09" db="EMBL/GenBank/DDBJ databases">
        <title>Complete genome sequence of Rickettsia rickettsii.</title>
        <authorList>
            <person name="Madan A."/>
            <person name="Fahey J."/>
            <person name="Helton E."/>
            <person name="Ketteman M."/>
            <person name="Madan A."/>
            <person name="Rodrigues S."/>
            <person name="Sanchez A."/>
            <person name="Dasch G."/>
            <person name="Eremeeva M."/>
        </authorList>
    </citation>
    <scope>NUCLEOTIDE SEQUENCE [LARGE SCALE GENOMIC DNA]</scope>
    <source>
        <strain evidence="2">Sheila Smith</strain>
    </source>
</reference>
<organism evidence="1 2">
    <name type="scientific">Rickettsia rickettsii (strain Sheila Smith)</name>
    <dbReference type="NCBI Taxonomy" id="392021"/>
    <lineage>
        <taxon>Bacteria</taxon>
        <taxon>Pseudomonadati</taxon>
        <taxon>Pseudomonadota</taxon>
        <taxon>Alphaproteobacteria</taxon>
        <taxon>Rickettsiales</taxon>
        <taxon>Rickettsiaceae</taxon>
        <taxon>Rickettsieae</taxon>
        <taxon>Rickettsia</taxon>
        <taxon>spotted fever group</taxon>
    </lineage>
</organism>
<accession>A0A0H3AXP9</accession>
<sequence length="32" mass="3656">MEDHFLVKEKILSAEEMTVIISNHELLNTLAS</sequence>
<evidence type="ECO:0000313" key="1">
    <source>
        <dbReference type="EMBL" id="ABV76528.1"/>
    </source>
</evidence>
<name>A0A0H3AXP9_RICRS</name>
<gene>
    <name evidence="1" type="ordered locus">A1G_05175</name>
</gene>
<dbReference type="EMBL" id="CP000848">
    <property type="protein sequence ID" value="ABV76528.1"/>
    <property type="molecule type" value="Genomic_DNA"/>
</dbReference>